<keyword evidence="6" id="KW-0190">Covalent protein-DNA linkage</keyword>
<evidence type="ECO:0000256" key="11">
    <source>
        <dbReference type="ARBA" id="ARBA00031130"/>
    </source>
</evidence>
<dbReference type="GO" id="GO:0016829">
    <property type="term" value="F:lyase activity"/>
    <property type="evidence" value="ECO:0007669"/>
    <property type="project" value="UniProtKB-KW"/>
</dbReference>
<dbReference type="SUPFAM" id="SSF143081">
    <property type="entry name" value="BB1717-like"/>
    <property type="match status" value="1"/>
</dbReference>
<keyword evidence="8" id="KW-0456">Lyase</keyword>
<evidence type="ECO:0000256" key="10">
    <source>
        <dbReference type="ARBA" id="ARBA00030898"/>
    </source>
</evidence>
<dbReference type="Pfam" id="PF02586">
    <property type="entry name" value="SRAP"/>
    <property type="match status" value="1"/>
</dbReference>
<comment type="similarity">
    <text evidence="1">Belongs to the SOS response-associated peptidase family.</text>
</comment>
<evidence type="ECO:0000256" key="1">
    <source>
        <dbReference type="ARBA" id="ARBA00008136"/>
    </source>
</evidence>
<evidence type="ECO:0000256" key="5">
    <source>
        <dbReference type="ARBA" id="ARBA00022801"/>
    </source>
</evidence>
<keyword evidence="7" id="KW-0238">DNA-binding</keyword>
<protein>
    <recommendedName>
        <fullName evidence="2">Abasic site processing protein HMCES</fullName>
    </recommendedName>
    <alternativeName>
        <fullName evidence="9">Embryonic stem cell-specific 5-hydroxymethylcytosine-binding protein</fullName>
    </alternativeName>
    <alternativeName>
        <fullName evidence="10">Peptidase HMCES</fullName>
    </alternativeName>
    <alternativeName>
        <fullName evidence="11">SRAP domain-containing protein 1</fullName>
    </alternativeName>
</protein>
<feature type="region of interest" description="Disordered" evidence="12">
    <location>
        <begin position="1"/>
        <end position="31"/>
    </location>
</feature>
<dbReference type="GO" id="GO:0006508">
    <property type="term" value="P:proteolysis"/>
    <property type="evidence" value="ECO:0007669"/>
    <property type="project" value="UniProtKB-KW"/>
</dbReference>
<evidence type="ECO:0000313" key="13">
    <source>
        <dbReference type="EMBL" id="GFN88495.1"/>
    </source>
</evidence>
<gene>
    <name evidence="13" type="ORF">PoB_001500100</name>
</gene>
<accession>A0AAV3Z1Q3</accession>
<sequence length="326" mass="37433">MHTSTPSGKKIGKLRGRTSSTKYSPTWEKTSAKEMKEQVENRRCVLAPADIIKACSYRNYAQKRKCPSWIQAPGGQQYTPGYNLAPGAFTPVLLSAKHLVEETVSPESSYGISDRVIMPMKWGLTPPWHQGNPYKVPYETNNCRAESMMEKKSYKVPLQRGKRCVILADGFFEWKSNKDGKQPYYFYFEKEEINGLAKQNDVREEILVKCEPPEKVKESDITDNIEFKQKIKTEILRDSFLLPEKSKDPTQTIQSENEKNGESTTSSETSVFNQEFLRTHSDLDEEQQICEEQKQQNEAPLWQGYKLLTMAGVFDVWKADQVTCKI</sequence>
<keyword evidence="3" id="KW-0645">Protease</keyword>
<keyword evidence="4" id="KW-0227">DNA damage</keyword>
<dbReference type="Proteomes" id="UP000735302">
    <property type="component" value="Unassembled WGS sequence"/>
</dbReference>
<dbReference type="PANTHER" id="PTHR13604">
    <property type="entry name" value="DC12-RELATED"/>
    <property type="match status" value="1"/>
</dbReference>
<evidence type="ECO:0000256" key="2">
    <source>
        <dbReference type="ARBA" id="ARBA00015888"/>
    </source>
</evidence>
<dbReference type="GO" id="GO:0106300">
    <property type="term" value="P:protein-DNA covalent cross-linking repair"/>
    <property type="evidence" value="ECO:0007669"/>
    <property type="project" value="InterPro"/>
</dbReference>
<dbReference type="InterPro" id="IPR036590">
    <property type="entry name" value="SRAP-like"/>
</dbReference>
<evidence type="ECO:0000256" key="4">
    <source>
        <dbReference type="ARBA" id="ARBA00022763"/>
    </source>
</evidence>
<evidence type="ECO:0000256" key="3">
    <source>
        <dbReference type="ARBA" id="ARBA00022670"/>
    </source>
</evidence>
<evidence type="ECO:0000256" key="12">
    <source>
        <dbReference type="SAM" id="MobiDB-lite"/>
    </source>
</evidence>
<proteinExistence type="inferred from homology"/>
<evidence type="ECO:0000313" key="14">
    <source>
        <dbReference type="Proteomes" id="UP000735302"/>
    </source>
</evidence>
<keyword evidence="5" id="KW-0378">Hydrolase</keyword>
<evidence type="ECO:0000256" key="8">
    <source>
        <dbReference type="ARBA" id="ARBA00023239"/>
    </source>
</evidence>
<feature type="compositionally biased region" description="Polar residues" evidence="12">
    <location>
        <begin position="262"/>
        <end position="271"/>
    </location>
</feature>
<organism evidence="13 14">
    <name type="scientific">Plakobranchus ocellatus</name>
    <dbReference type="NCBI Taxonomy" id="259542"/>
    <lineage>
        <taxon>Eukaryota</taxon>
        <taxon>Metazoa</taxon>
        <taxon>Spiralia</taxon>
        <taxon>Lophotrochozoa</taxon>
        <taxon>Mollusca</taxon>
        <taxon>Gastropoda</taxon>
        <taxon>Heterobranchia</taxon>
        <taxon>Euthyneura</taxon>
        <taxon>Panpulmonata</taxon>
        <taxon>Sacoglossa</taxon>
        <taxon>Placobranchoidea</taxon>
        <taxon>Plakobranchidae</taxon>
        <taxon>Plakobranchus</taxon>
    </lineage>
</organism>
<evidence type="ECO:0000256" key="6">
    <source>
        <dbReference type="ARBA" id="ARBA00023124"/>
    </source>
</evidence>
<dbReference type="Gene3D" id="3.90.1680.10">
    <property type="entry name" value="SOS response associated peptidase-like"/>
    <property type="match status" value="1"/>
</dbReference>
<name>A0AAV3Z1Q3_9GAST</name>
<reference evidence="13 14" key="1">
    <citation type="journal article" date="2021" name="Elife">
        <title>Chloroplast acquisition without the gene transfer in kleptoplastic sea slugs, Plakobranchus ocellatus.</title>
        <authorList>
            <person name="Maeda T."/>
            <person name="Takahashi S."/>
            <person name="Yoshida T."/>
            <person name="Shimamura S."/>
            <person name="Takaki Y."/>
            <person name="Nagai Y."/>
            <person name="Toyoda A."/>
            <person name="Suzuki Y."/>
            <person name="Arimoto A."/>
            <person name="Ishii H."/>
            <person name="Satoh N."/>
            <person name="Nishiyama T."/>
            <person name="Hasebe M."/>
            <person name="Maruyama T."/>
            <person name="Minagawa J."/>
            <person name="Obokata J."/>
            <person name="Shigenobu S."/>
        </authorList>
    </citation>
    <scope>NUCLEOTIDE SEQUENCE [LARGE SCALE GENOMIC DNA]</scope>
</reference>
<dbReference type="AlphaFoldDB" id="A0AAV3Z1Q3"/>
<dbReference type="GO" id="GO:0008233">
    <property type="term" value="F:peptidase activity"/>
    <property type="evidence" value="ECO:0007669"/>
    <property type="project" value="UniProtKB-KW"/>
</dbReference>
<feature type="compositionally biased region" description="Polar residues" evidence="12">
    <location>
        <begin position="17"/>
        <end position="29"/>
    </location>
</feature>
<dbReference type="EMBL" id="BLXT01001848">
    <property type="protein sequence ID" value="GFN88495.1"/>
    <property type="molecule type" value="Genomic_DNA"/>
</dbReference>
<keyword evidence="14" id="KW-1185">Reference proteome</keyword>
<feature type="region of interest" description="Disordered" evidence="12">
    <location>
        <begin position="246"/>
        <end position="271"/>
    </location>
</feature>
<evidence type="ECO:0000256" key="7">
    <source>
        <dbReference type="ARBA" id="ARBA00023125"/>
    </source>
</evidence>
<dbReference type="InterPro" id="IPR003738">
    <property type="entry name" value="SRAP"/>
</dbReference>
<evidence type="ECO:0000256" key="9">
    <source>
        <dbReference type="ARBA" id="ARBA00030390"/>
    </source>
</evidence>
<dbReference type="PANTHER" id="PTHR13604:SF0">
    <property type="entry name" value="ABASIC SITE PROCESSING PROTEIN HMCES"/>
    <property type="match status" value="1"/>
</dbReference>
<comment type="caution">
    <text evidence="13">The sequence shown here is derived from an EMBL/GenBank/DDBJ whole genome shotgun (WGS) entry which is preliminary data.</text>
</comment>
<dbReference type="GO" id="GO:0003697">
    <property type="term" value="F:single-stranded DNA binding"/>
    <property type="evidence" value="ECO:0007669"/>
    <property type="project" value="InterPro"/>
</dbReference>